<evidence type="ECO:0000313" key="1">
    <source>
        <dbReference type="EMBL" id="KAJ8043248.1"/>
    </source>
</evidence>
<gene>
    <name evidence="1" type="ORF">HOLleu_10252</name>
</gene>
<keyword evidence="2" id="KW-1185">Reference proteome</keyword>
<protein>
    <submittedName>
        <fullName evidence="1">Uncharacterized protein</fullName>
    </submittedName>
</protein>
<dbReference type="AlphaFoldDB" id="A0A9Q1CCT7"/>
<dbReference type="Proteomes" id="UP001152320">
    <property type="component" value="Chromosome 4"/>
</dbReference>
<name>A0A9Q1CCT7_HOLLE</name>
<reference evidence="1" key="1">
    <citation type="submission" date="2021-10" db="EMBL/GenBank/DDBJ databases">
        <title>Tropical sea cucumber genome reveals ecological adaptation and Cuvierian tubules defense mechanism.</title>
        <authorList>
            <person name="Chen T."/>
        </authorList>
    </citation>
    <scope>NUCLEOTIDE SEQUENCE</scope>
    <source>
        <strain evidence="1">Nanhai2018</strain>
        <tissue evidence="1">Muscle</tissue>
    </source>
</reference>
<sequence>MIRAETVAISLKTSGETKSDSLLIAMVLKGLPPKFKPFSTVITQKDKASKFNEFKVALRSFEKAEKLCNEDNDDRVMKVGLDTEVSGTTHEVNSLLVDCGATTHIINDESKFVKFDDSFNPENHFIELADGSRTNSVALGKGDAHVSLVDSSGNLQTAILF</sequence>
<comment type="caution">
    <text evidence="1">The sequence shown here is derived from an EMBL/GenBank/DDBJ whole genome shotgun (WGS) entry which is preliminary data.</text>
</comment>
<accession>A0A9Q1CCT7</accession>
<evidence type="ECO:0000313" key="2">
    <source>
        <dbReference type="Proteomes" id="UP001152320"/>
    </source>
</evidence>
<organism evidence="1 2">
    <name type="scientific">Holothuria leucospilota</name>
    <name type="common">Black long sea cucumber</name>
    <name type="synonym">Mertensiothuria leucospilota</name>
    <dbReference type="NCBI Taxonomy" id="206669"/>
    <lineage>
        <taxon>Eukaryota</taxon>
        <taxon>Metazoa</taxon>
        <taxon>Echinodermata</taxon>
        <taxon>Eleutherozoa</taxon>
        <taxon>Echinozoa</taxon>
        <taxon>Holothuroidea</taxon>
        <taxon>Aspidochirotacea</taxon>
        <taxon>Aspidochirotida</taxon>
        <taxon>Holothuriidae</taxon>
        <taxon>Holothuria</taxon>
    </lineage>
</organism>
<dbReference type="EMBL" id="JAIZAY010000004">
    <property type="protein sequence ID" value="KAJ8043248.1"/>
    <property type="molecule type" value="Genomic_DNA"/>
</dbReference>
<proteinExistence type="predicted"/>